<protein>
    <recommendedName>
        <fullName evidence="1">Integrase catalytic domain-containing protein</fullName>
    </recommendedName>
</protein>
<feature type="domain" description="Integrase catalytic" evidence="1">
    <location>
        <begin position="66"/>
        <end position="235"/>
    </location>
</feature>
<dbReference type="PANTHER" id="PTHR46585">
    <property type="entry name" value="INTEGRASE CORE DOMAIN CONTAINING PROTEIN"/>
    <property type="match status" value="1"/>
</dbReference>
<evidence type="ECO:0000313" key="2">
    <source>
        <dbReference type="EMBL" id="QHT27225.1"/>
    </source>
</evidence>
<dbReference type="InterPro" id="IPR036397">
    <property type="entry name" value="RNaseH_sf"/>
</dbReference>
<dbReference type="Gene3D" id="3.30.420.10">
    <property type="entry name" value="Ribonuclease H-like superfamily/Ribonuclease H"/>
    <property type="match status" value="1"/>
</dbReference>
<organism evidence="2">
    <name type="scientific">viral metagenome</name>
    <dbReference type="NCBI Taxonomy" id="1070528"/>
    <lineage>
        <taxon>unclassified sequences</taxon>
        <taxon>metagenomes</taxon>
        <taxon>organismal metagenomes</taxon>
    </lineage>
</organism>
<dbReference type="GO" id="GO:0015074">
    <property type="term" value="P:DNA integration"/>
    <property type="evidence" value="ECO:0007669"/>
    <property type="project" value="InterPro"/>
</dbReference>
<dbReference type="SUPFAM" id="SSF53098">
    <property type="entry name" value="Ribonuclease H-like"/>
    <property type="match status" value="1"/>
</dbReference>
<dbReference type="GO" id="GO:0003676">
    <property type="term" value="F:nucleic acid binding"/>
    <property type="evidence" value="ECO:0007669"/>
    <property type="project" value="InterPro"/>
</dbReference>
<dbReference type="AlphaFoldDB" id="A0A6C0EIP7"/>
<dbReference type="InterPro" id="IPR012337">
    <property type="entry name" value="RNaseH-like_sf"/>
</dbReference>
<accession>A0A6C0EIP7</accession>
<dbReference type="EMBL" id="MN739817">
    <property type="protein sequence ID" value="QHT27225.1"/>
    <property type="molecule type" value="Genomic_DNA"/>
</dbReference>
<evidence type="ECO:0000259" key="1">
    <source>
        <dbReference type="PROSITE" id="PS50994"/>
    </source>
</evidence>
<name>A0A6C0EIP7_9ZZZZ</name>
<dbReference type="PROSITE" id="PS50994">
    <property type="entry name" value="INTEGRASE"/>
    <property type="match status" value="1"/>
</dbReference>
<dbReference type="PANTHER" id="PTHR46585:SF1">
    <property type="entry name" value="CHROMO DOMAIN-CONTAINING PROTEIN"/>
    <property type="match status" value="1"/>
</dbReference>
<proteinExistence type="predicted"/>
<dbReference type="InterPro" id="IPR001584">
    <property type="entry name" value="Integrase_cat-core"/>
</dbReference>
<sequence length="375" mass="44651">MNNYEILKKFYYDPKFGLSNKEIFKQKIQKLYPNITNKEINDFYYNLEVNQLVKKPIIKKSNFYKIVDVPLTFQTDIMIFNKSQKIKNRGIYMYLTLIDVLSRKAFMYPIKTRKTEDIIEAYNKFLVEMKTLNKQPVKLISDDEFNNKAFLDLNKKLNILVDYQTAKDDHITSGNRLGIIDRFTKTFKNKVIKYQLSTGNINFIYIYKDLLDNYNNTQHSGINNNTPNEAFNNPDIQIEYRKEALEHNHNIYNNINLKIGDTIRAIKTNKTIFDKEGINFSKKIYTIDDIKGLKYIIKDEDGNIKKKLYKAHELQIVDKNKIDKLEKPNINKEIKKLKKDEKIKTNLKQDDIKEENILLKPRERKIINYKLIKKK</sequence>
<reference evidence="2" key="1">
    <citation type="journal article" date="2020" name="Nature">
        <title>Giant virus diversity and host interactions through global metagenomics.</title>
        <authorList>
            <person name="Schulz F."/>
            <person name="Roux S."/>
            <person name="Paez-Espino D."/>
            <person name="Jungbluth S."/>
            <person name="Walsh D.A."/>
            <person name="Denef V.J."/>
            <person name="McMahon K.D."/>
            <person name="Konstantinidis K.T."/>
            <person name="Eloe-Fadrosh E.A."/>
            <person name="Kyrpides N.C."/>
            <person name="Woyke T."/>
        </authorList>
    </citation>
    <scope>NUCLEOTIDE SEQUENCE</scope>
    <source>
        <strain evidence="2">GVMAG-M-3300023179-2</strain>
    </source>
</reference>